<evidence type="ECO:0000313" key="7">
    <source>
        <dbReference type="EMBL" id="SCG59226.1"/>
    </source>
</evidence>
<feature type="transmembrane region" description="Helical" evidence="5">
    <location>
        <begin position="359"/>
        <end position="388"/>
    </location>
</feature>
<dbReference type="PANTHER" id="PTHR37422">
    <property type="entry name" value="TEICHURONIC ACID BIOSYNTHESIS PROTEIN TUAE"/>
    <property type="match status" value="1"/>
</dbReference>
<dbReference type="AlphaFoldDB" id="A0A1C5IN34"/>
<feature type="transmembrane region" description="Helical" evidence="5">
    <location>
        <begin position="154"/>
        <end position="174"/>
    </location>
</feature>
<proteinExistence type="predicted"/>
<feature type="transmembrane region" description="Helical" evidence="5">
    <location>
        <begin position="90"/>
        <end position="111"/>
    </location>
</feature>
<dbReference type="GO" id="GO:0016020">
    <property type="term" value="C:membrane"/>
    <property type="evidence" value="ECO:0007669"/>
    <property type="project" value="UniProtKB-SubCell"/>
</dbReference>
<dbReference type="EMBL" id="LT607750">
    <property type="protein sequence ID" value="SCG59226.1"/>
    <property type="molecule type" value="Genomic_DNA"/>
</dbReference>
<dbReference type="GO" id="GO:0016874">
    <property type="term" value="F:ligase activity"/>
    <property type="evidence" value="ECO:0007669"/>
    <property type="project" value="UniProtKB-KW"/>
</dbReference>
<feature type="transmembrane region" description="Helical" evidence="5">
    <location>
        <begin position="237"/>
        <end position="255"/>
    </location>
</feature>
<comment type="subcellular location">
    <subcellularLocation>
        <location evidence="1">Membrane</location>
        <topology evidence="1">Multi-pass membrane protein</topology>
    </subcellularLocation>
</comment>
<evidence type="ECO:0000313" key="8">
    <source>
        <dbReference type="Proteomes" id="UP000198217"/>
    </source>
</evidence>
<protein>
    <submittedName>
        <fullName evidence="7">O-antigen ligase</fullName>
    </submittedName>
</protein>
<keyword evidence="4 5" id="KW-0472">Membrane</keyword>
<feature type="transmembrane region" description="Helical" evidence="5">
    <location>
        <begin position="123"/>
        <end position="142"/>
    </location>
</feature>
<organism evidence="7 8">
    <name type="scientific">Micromonospora echinaurantiaca</name>
    <dbReference type="NCBI Taxonomy" id="47857"/>
    <lineage>
        <taxon>Bacteria</taxon>
        <taxon>Bacillati</taxon>
        <taxon>Actinomycetota</taxon>
        <taxon>Actinomycetes</taxon>
        <taxon>Micromonosporales</taxon>
        <taxon>Micromonosporaceae</taxon>
        <taxon>Micromonospora</taxon>
    </lineage>
</organism>
<sequence length="460" mass="49701">MSATLLHPADLEPSLLEVRTYASRRRRAHIDAAALLSFMVALLYCLPATLIVPELTFAGRPALLVAFALICWWSLTRLHPRLVMSGAQPMRWAAFAYLLSFVLSYLAGTIRGLPQVEANGQDFAMIVMIEFLGVVLIAADGVPNWQRFAGVLKVLVWSAGFAAVVGLVQSVTAFDITRYMVLPGLGFHGEAADFAARGDGGLFRVASTTAHYIEFSTVMALAVPFAIHFARFAPSRGGRITSAVLALLITSVIPLTVSRTGVLALAVTIAVVFVLAWSWRTRYHILVFGVATVAGLMLVKPGLLGTLGSLFASAADDPSIQGRTQDYEYVAYWFAQRPWLGRGPGTLIPDLYLILDNQWLGTLVTGGIVGVAAFAGLHITGITLASIGMRRARRPEERDLCAALIAAQVTSMLVSGTFDSLSFTTFSFTLALTCGLSGAAWRLTHPQRRIRTSTVRWLAD</sequence>
<dbReference type="PANTHER" id="PTHR37422:SF23">
    <property type="entry name" value="TEICHURONIC ACID BIOSYNTHESIS PROTEIN TUAE"/>
    <property type="match status" value="1"/>
</dbReference>
<feature type="transmembrane region" description="Helical" evidence="5">
    <location>
        <begin position="400"/>
        <end position="418"/>
    </location>
</feature>
<evidence type="ECO:0000259" key="6">
    <source>
        <dbReference type="Pfam" id="PF04932"/>
    </source>
</evidence>
<feature type="transmembrane region" description="Helical" evidence="5">
    <location>
        <begin position="285"/>
        <end position="303"/>
    </location>
</feature>
<name>A0A1C5IN34_9ACTN</name>
<dbReference type="Proteomes" id="UP000198217">
    <property type="component" value="Chromosome I"/>
</dbReference>
<gene>
    <name evidence="7" type="ORF">GA0070609_3525</name>
</gene>
<evidence type="ECO:0000256" key="2">
    <source>
        <dbReference type="ARBA" id="ARBA00022692"/>
    </source>
</evidence>
<feature type="domain" description="O-antigen ligase-related" evidence="6">
    <location>
        <begin position="245"/>
        <end position="375"/>
    </location>
</feature>
<evidence type="ECO:0000256" key="1">
    <source>
        <dbReference type="ARBA" id="ARBA00004141"/>
    </source>
</evidence>
<feature type="transmembrane region" description="Helical" evidence="5">
    <location>
        <begin position="58"/>
        <end position="78"/>
    </location>
</feature>
<feature type="transmembrane region" description="Helical" evidence="5">
    <location>
        <begin position="261"/>
        <end position="278"/>
    </location>
</feature>
<accession>A0A1C5IN34</accession>
<evidence type="ECO:0000256" key="5">
    <source>
        <dbReference type="SAM" id="Phobius"/>
    </source>
</evidence>
<evidence type="ECO:0000256" key="4">
    <source>
        <dbReference type="ARBA" id="ARBA00023136"/>
    </source>
</evidence>
<keyword evidence="7" id="KW-0436">Ligase</keyword>
<keyword evidence="8" id="KW-1185">Reference proteome</keyword>
<keyword evidence="2 5" id="KW-0812">Transmembrane</keyword>
<feature type="transmembrane region" description="Helical" evidence="5">
    <location>
        <begin position="424"/>
        <end position="443"/>
    </location>
</feature>
<dbReference type="RefSeq" id="WP_088994733.1">
    <property type="nucleotide sequence ID" value="NZ_LT607750.1"/>
</dbReference>
<reference evidence="7 8" key="1">
    <citation type="submission" date="2016-06" db="EMBL/GenBank/DDBJ databases">
        <authorList>
            <person name="Kjaerup R.B."/>
            <person name="Dalgaard T.S."/>
            <person name="Juul-Madsen H.R."/>
        </authorList>
    </citation>
    <scope>NUCLEOTIDE SEQUENCE [LARGE SCALE GENOMIC DNA]</scope>
    <source>
        <strain evidence="7 8">DSM 43904</strain>
    </source>
</reference>
<dbReference type="InterPro" id="IPR007016">
    <property type="entry name" value="O-antigen_ligase-rel_domated"/>
</dbReference>
<evidence type="ECO:0000256" key="3">
    <source>
        <dbReference type="ARBA" id="ARBA00022989"/>
    </source>
</evidence>
<dbReference type="Pfam" id="PF04932">
    <property type="entry name" value="Wzy_C"/>
    <property type="match status" value="1"/>
</dbReference>
<dbReference type="InterPro" id="IPR051533">
    <property type="entry name" value="WaaL-like"/>
</dbReference>
<feature type="transmembrane region" description="Helical" evidence="5">
    <location>
        <begin position="32"/>
        <end position="52"/>
    </location>
</feature>
<feature type="transmembrane region" description="Helical" evidence="5">
    <location>
        <begin position="212"/>
        <end position="230"/>
    </location>
</feature>
<keyword evidence="3 5" id="KW-1133">Transmembrane helix</keyword>